<sequence>MTGPDVLSLTGADSHRLVPTPGVGRPAIGPVRPGRPRPDLVVFPALAAARSVDVSVGPMWQPFDCASLLEFPELRRLALHGRLANLPALAGLRHLTGLQLRFSPDLAELPALATWPRLEHVIAWNVDAVAGRRLRGQLRPEFRDSSVSRLRTAQWFATEYGLPFAGWPSRPASTPRRPRSGSIPNGTSEPGGHAIGGPGARAGPAGSRSTRCVPGTGPTSGRRPVRPRPCRRPCAADRSDPRR</sequence>
<dbReference type="EMBL" id="BOQL01000072">
    <property type="protein sequence ID" value="GIM78253.1"/>
    <property type="molecule type" value="Genomic_DNA"/>
</dbReference>
<evidence type="ECO:0000313" key="2">
    <source>
        <dbReference type="EMBL" id="GIM78253.1"/>
    </source>
</evidence>
<feature type="region of interest" description="Disordered" evidence="1">
    <location>
        <begin position="167"/>
        <end position="243"/>
    </location>
</feature>
<reference evidence="2" key="1">
    <citation type="submission" date="2021-03" db="EMBL/GenBank/DDBJ databases">
        <title>Whole genome shotgun sequence of Actinoplanes auranticolor NBRC 12245.</title>
        <authorList>
            <person name="Komaki H."/>
            <person name="Tamura T."/>
        </authorList>
    </citation>
    <scope>NUCLEOTIDE SEQUENCE</scope>
    <source>
        <strain evidence="2">NBRC 12245</strain>
    </source>
</reference>
<feature type="compositionally biased region" description="Basic and acidic residues" evidence="1">
    <location>
        <begin position="234"/>
        <end position="243"/>
    </location>
</feature>
<accession>A0A919W3C5</accession>
<proteinExistence type="predicted"/>
<dbReference type="Proteomes" id="UP000681340">
    <property type="component" value="Unassembled WGS sequence"/>
</dbReference>
<protein>
    <submittedName>
        <fullName evidence="2">Uncharacterized protein</fullName>
    </submittedName>
</protein>
<gene>
    <name evidence="2" type="ORF">Aau02nite_79970</name>
</gene>
<dbReference type="AlphaFoldDB" id="A0A919W3C5"/>
<evidence type="ECO:0000313" key="3">
    <source>
        <dbReference type="Proteomes" id="UP000681340"/>
    </source>
</evidence>
<organism evidence="2 3">
    <name type="scientific">Actinoplanes auranticolor</name>
    <dbReference type="NCBI Taxonomy" id="47988"/>
    <lineage>
        <taxon>Bacteria</taxon>
        <taxon>Bacillati</taxon>
        <taxon>Actinomycetota</taxon>
        <taxon>Actinomycetes</taxon>
        <taxon>Micromonosporales</taxon>
        <taxon>Micromonosporaceae</taxon>
        <taxon>Actinoplanes</taxon>
    </lineage>
</organism>
<feature type="region of interest" description="Disordered" evidence="1">
    <location>
        <begin position="1"/>
        <end position="31"/>
    </location>
</feature>
<comment type="caution">
    <text evidence="2">The sequence shown here is derived from an EMBL/GenBank/DDBJ whole genome shotgun (WGS) entry which is preliminary data.</text>
</comment>
<name>A0A919W3C5_9ACTN</name>
<keyword evidence="3" id="KW-1185">Reference proteome</keyword>
<evidence type="ECO:0000256" key="1">
    <source>
        <dbReference type="SAM" id="MobiDB-lite"/>
    </source>
</evidence>